<dbReference type="InterPro" id="IPR050561">
    <property type="entry name" value="PTP"/>
</dbReference>
<sequence>MDFNKNSTAIAQVMSPSATHPGHSLPSATSMSHTHIRSLANQNVHQGSISLELQRNYLNDCVKAVPSASPLVTPEMGERLCRMASQHYMSDYNRYKRGQHPNPLLSQQLPQPNYTTPGVTSQHQQGYPRVVDRPAERLPACPPFQHHVTVPAGVSSDQTQASNQPTQPLPKTSVVHDHQFASSNPSDLVESNPEKNLKSSQMVFNPSATSTASNGYNHHPMPVDAVTNPATMESKLANPTEKRKFQDRTPSPAAEQLALDGGHTLIGVVSGDHVATKPDVVKTVHGSSVKTSQTHPMNISPVVPPELSVALADFYLTSPITNEQPLPSLPVDLYDLTGPHASRAYEEFHIHHQQRLYHFSQHHQPGLPVKDSPLGQSPPSINAVRLGNMLLSSCPGKKVRMFDTLAQRQAAGNRSPICRDLKSDLSRAQSIGVRAIICCLDDEELNYLGSPWPEYQAVASACGLAVIRIPMAEGFAPHKGVDEIDRVIQIVLENWTMKGYDVLCHCRGGVGRAGLVACCWMLKIGLINKPIHDIEHDHPRMDLANFNPATKGQTPHPVPRNSVLVQVEKVIEVIRRRRSVKAIETPQQVHFIMEYADWLDHQRK</sequence>
<dbReference type="EMBL" id="GL883138">
    <property type="protein sequence ID" value="EGG01443.1"/>
    <property type="molecule type" value="Genomic_DNA"/>
</dbReference>
<dbReference type="InterPro" id="IPR000387">
    <property type="entry name" value="Tyr_Pase_dom"/>
</dbReference>
<dbReference type="InterPro" id="IPR029021">
    <property type="entry name" value="Prot-tyrosine_phosphatase-like"/>
</dbReference>
<dbReference type="STRING" id="747676.F4S1V2"/>
<dbReference type="InParanoid" id="F4S1V2"/>
<dbReference type="PROSITE" id="PS50056">
    <property type="entry name" value="TYR_PHOSPHATASE_2"/>
    <property type="match status" value="1"/>
</dbReference>
<feature type="region of interest" description="Disordered" evidence="2">
    <location>
        <begin position="206"/>
        <end position="226"/>
    </location>
</feature>
<keyword evidence="5" id="KW-1185">Reference proteome</keyword>
<dbReference type="Pfam" id="PF22784">
    <property type="entry name" value="PTP-SAK"/>
    <property type="match status" value="1"/>
</dbReference>
<dbReference type="PANTHER" id="PTHR23339">
    <property type="entry name" value="TYROSINE SPECIFIC PROTEIN PHOSPHATASE AND DUAL SPECIFICITY PROTEIN PHOSPHATASE"/>
    <property type="match status" value="1"/>
</dbReference>
<dbReference type="KEGG" id="mlr:MELLADRAFT_79033"/>
<evidence type="ECO:0000313" key="4">
    <source>
        <dbReference type="EMBL" id="EGG01443.1"/>
    </source>
</evidence>
<dbReference type="VEuPathDB" id="FungiDB:MELLADRAFT_79033"/>
<dbReference type="Proteomes" id="UP000001072">
    <property type="component" value="Unassembled WGS sequence"/>
</dbReference>
<name>F4S1V2_MELLP</name>
<accession>F4S1V2</accession>
<dbReference type="eggNOG" id="ENOG502RZZ0">
    <property type="taxonomic scope" value="Eukaryota"/>
</dbReference>
<evidence type="ECO:0000256" key="2">
    <source>
        <dbReference type="SAM" id="MobiDB-lite"/>
    </source>
</evidence>
<evidence type="ECO:0000313" key="5">
    <source>
        <dbReference type="Proteomes" id="UP000001072"/>
    </source>
</evidence>
<dbReference type="OrthoDB" id="266663at2759"/>
<feature type="region of interest" description="Disordered" evidence="2">
    <location>
        <begin position="96"/>
        <end position="171"/>
    </location>
</feature>
<feature type="domain" description="Tyrosine specific protein phosphatases" evidence="3">
    <location>
        <begin position="482"/>
        <end position="589"/>
    </location>
</feature>
<dbReference type="RefSeq" id="XP_007415293.1">
    <property type="nucleotide sequence ID" value="XM_007415231.1"/>
</dbReference>
<evidence type="ECO:0000256" key="1">
    <source>
        <dbReference type="ARBA" id="ARBA00022801"/>
    </source>
</evidence>
<evidence type="ECO:0000259" key="3">
    <source>
        <dbReference type="PROSITE" id="PS50056"/>
    </source>
</evidence>
<feature type="compositionally biased region" description="Low complexity" evidence="2">
    <location>
        <begin position="103"/>
        <end position="112"/>
    </location>
</feature>
<organism evidence="5">
    <name type="scientific">Melampsora larici-populina (strain 98AG31 / pathotype 3-4-7)</name>
    <name type="common">Poplar leaf rust fungus</name>
    <dbReference type="NCBI Taxonomy" id="747676"/>
    <lineage>
        <taxon>Eukaryota</taxon>
        <taxon>Fungi</taxon>
        <taxon>Dikarya</taxon>
        <taxon>Basidiomycota</taxon>
        <taxon>Pucciniomycotina</taxon>
        <taxon>Pucciniomycetes</taxon>
        <taxon>Pucciniales</taxon>
        <taxon>Melampsoraceae</taxon>
        <taxon>Melampsora</taxon>
    </lineage>
</organism>
<dbReference type="GeneID" id="18933205"/>
<reference evidence="5" key="1">
    <citation type="journal article" date="2011" name="Proc. Natl. Acad. Sci. U.S.A.">
        <title>Obligate biotrophy features unraveled by the genomic analysis of rust fungi.</title>
        <authorList>
            <person name="Duplessis S."/>
            <person name="Cuomo C.A."/>
            <person name="Lin Y.-C."/>
            <person name="Aerts A."/>
            <person name="Tisserant E."/>
            <person name="Veneault-Fourrey C."/>
            <person name="Joly D.L."/>
            <person name="Hacquard S."/>
            <person name="Amselem J."/>
            <person name="Cantarel B.L."/>
            <person name="Chiu R."/>
            <person name="Coutinho P.M."/>
            <person name="Feau N."/>
            <person name="Field M."/>
            <person name="Frey P."/>
            <person name="Gelhaye E."/>
            <person name="Goldberg J."/>
            <person name="Grabherr M.G."/>
            <person name="Kodira C.D."/>
            <person name="Kohler A."/>
            <person name="Kuees U."/>
            <person name="Lindquist E.A."/>
            <person name="Lucas S.M."/>
            <person name="Mago R."/>
            <person name="Mauceli E."/>
            <person name="Morin E."/>
            <person name="Murat C."/>
            <person name="Pangilinan J.L."/>
            <person name="Park R."/>
            <person name="Pearson M."/>
            <person name="Quesneville H."/>
            <person name="Rouhier N."/>
            <person name="Sakthikumar S."/>
            <person name="Salamov A.A."/>
            <person name="Schmutz J."/>
            <person name="Selles B."/>
            <person name="Shapiro H."/>
            <person name="Tanguay P."/>
            <person name="Tuskan G.A."/>
            <person name="Henrissat B."/>
            <person name="Van de Peer Y."/>
            <person name="Rouze P."/>
            <person name="Ellis J.G."/>
            <person name="Dodds P.N."/>
            <person name="Schein J.E."/>
            <person name="Zhong S."/>
            <person name="Hamelin R.C."/>
            <person name="Grigoriev I.V."/>
            <person name="Szabo L.J."/>
            <person name="Martin F."/>
        </authorList>
    </citation>
    <scope>NUCLEOTIDE SEQUENCE [LARGE SCALE GENOMIC DNA]</scope>
    <source>
        <strain evidence="5">98AG31 / pathotype 3-4-7</strain>
    </source>
</reference>
<feature type="compositionally biased region" description="Polar residues" evidence="2">
    <location>
        <begin position="155"/>
        <end position="170"/>
    </location>
</feature>
<gene>
    <name evidence="4" type="ORF">MELLADRAFT_79033</name>
</gene>
<proteinExistence type="predicted"/>
<dbReference type="AlphaFoldDB" id="F4S1V2"/>
<dbReference type="SUPFAM" id="SSF52799">
    <property type="entry name" value="(Phosphotyrosine protein) phosphatases II"/>
    <property type="match status" value="1"/>
</dbReference>
<protein>
    <recommendedName>
        <fullName evidence="3">Tyrosine specific protein phosphatases domain-containing protein</fullName>
    </recommendedName>
</protein>
<dbReference type="GO" id="GO:0016791">
    <property type="term" value="F:phosphatase activity"/>
    <property type="evidence" value="ECO:0007669"/>
    <property type="project" value="UniProtKB-ARBA"/>
</dbReference>
<dbReference type="Gene3D" id="3.90.190.10">
    <property type="entry name" value="Protein tyrosine phosphatase superfamily"/>
    <property type="match status" value="1"/>
</dbReference>
<keyword evidence="1" id="KW-0378">Hydrolase</keyword>
<feature type="compositionally biased region" description="Polar residues" evidence="2">
    <location>
        <begin position="113"/>
        <end position="125"/>
    </location>
</feature>
<dbReference type="HOGENOM" id="CLU_452027_0_0_1"/>
<dbReference type="InterPro" id="IPR057023">
    <property type="entry name" value="PTP-SAK"/>
</dbReference>
<feature type="compositionally biased region" description="Polar residues" evidence="2">
    <location>
        <begin position="206"/>
        <end position="216"/>
    </location>
</feature>